<comment type="caution">
    <text evidence="5">The sequence shown here is derived from an EMBL/GenBank/DDBJ whole genome shotgun (WGS) entry which is preliminary data.</text>
</comment>
<dbReference type="InterPro" id="IPR042221">
    <property type="entry name" value="Leu/Phe-tRNA_Trfase_N"/>
</dbReference>
<reference evidence="5 6" key="1">
    <citation type="journal article" date="2013" name="ISME J.">
        <title>A metabolic model for members of the genus Tetrasphaera involved in enhanced biological phosphorus removal.</title>
        <authorList>
            <person name="Kristiansen R."/>
            <person name="Nguyen H.T.T."/>
            <person name="Saunders A.M."/>
            <person name="Nielsen J.L."/>
            <person name="Wimmer R."/>
            <person name="Le V.Q."/>
            <person name="McIlroy S.J."/>
            <person name="Petrovski S."/>
            <person name="Seviour R.J."/>
            <person name="Calteau A."/>
            <person name="Nielsen K.L."/>
            <person name="Nielsen P.H."/>
        </authorList>
    </citation>
    <scope>NUCLEOTIDE SEQUENCE [LARGE SCALE GENOMIC DNA]</scope>
    <source>
        <strain evidence="5 6">Ben110</strain>
    </source>
</reference>
<dbReference type="RefSeq" id="WP_053084100.1">
    <property type="nucleotide sequence ID" value="NZ_HG764815.1"/>
</dbReference>
<comment type="function">
    <text evidence="4">Functions in the N-end rule pathway of protein degradation where it conjugates Leu, Phe and, less efficiently, Met from aminoacyl-tRNAs to the N-termini of proteins containing an N-terminal arginine or lysine.</text>
</comment>
<gene>
    <name evidence="4 5" type="primary">aat</name>
    <name evidence="5" type="ORF">BN11_2010003</name>
</gene>
<dbReference type="PANTHER" id="PTHR30098">
    <property type="entry name" value="LEUCYL/PHENYLALANYL-TRNA--PROTEIN TRANSFERASE"/>
    <property type="match status" value="1"/>
</dbReference>
<dbReference type="GO" id="GO:0030163">
    <property type="term" value="P:protein catabolic process"/>
    <property type="evidence" value="ECO:0007669"/>
    <property type="project" value="UniProtKB-UniRule"/>
</dbReference>
<dbReference type="NCBIfam" id="TIGR00667">
    <property type="entry name" value="aat"/>
    <property type="match status" value="1"/>
</dbReference>
<dbReference type="Gene3D" id="3.40.630.70">
    <property type="entry name" value="Leucyl/phenylalanyl-tRNA-protein transferase, C-terminal domain"/>
    <property type="match status" value="1"/>
</dbReference>
<evidence type="ECO:0000256" key="1">
    <source>
        <dbReference type="ARBA" id="ARBA00022490"/>
    </source>
</evidence>
<evidence type="ECO:0000256" key="3">
    <source>
        <dbReference type="ARBA" id="ARBA00023315"/>
    </source>
</evidence>
<dbReference type="GO" id="GO:0008914">
    <property type="term" value="F:leucyl-tRNA--protein transferase activity"/>
    <property type="evidence" value="ECO:0007669"/>
    <property type="project" value="UniProtKB-UniRule"/>
</dbReference>
<keyword evidence="2 4" id="KW-0808">Transferase</keyword>
<dbReference type="HAMAP" id="MF_00688">
    <property type="entry name" value="Leu_Phe_trans"/>
    <property type="match status" value="1"/>
</dbReference>
<keyword evidence="6" id="KW-1185">Reference proteome</keyword>
<dbReference type="Gene3D" id="3.30.70.3550">
    <property type="entry name" value="Leucyl/phenylalanyl-tRNA-protein transferase, N-terminal domain"/>
    <property type="match status" value="1"/>
</dbReference>
<proteinExistence type="inferred from homology"/>
<keyword evidence="3 4" id="KW-0012">Acyltransferase</keyword>
<dbReference type="EC" id="2.3.2.6" evidence="4"/>
<dbReference type="Proteomes" id="UP000035763">
    <property type="component" value="Unassembled WGS sequence"/>
</dbReference>
<name>W6JU07_9MICO</name>
<dbReference type="SUPFAM" id="SSF55729">
    <property type="entry name" value="Acyl-CoA N-acyltransferases (Nat)"/>
    <property type="match status" value="1"/>
</dbReference>
<accession>W6JU07</accession>
<sequence length="240" mass="25976">MPTPLAPRPIEPPPTGWSFRRLIAQAPPSDLIGVGGDLEPGTLLAAYREGVFPMGVDLDDEHVIGWWSPTERGVLRPANLHVSRSLRRSARTMQLSVDADFAGVVAGCADPQRSGAWITPEIAAAYQRLHELGWAHSIEVWREGELAGGLYGVAVGGLFAGESKFHRVTDASKLALAGLVDVMRSGAGPALIDVQWRTDHLATLGIEVMSRPDYLAALPVLITAPGPDWAAWRGRRWARR</sequence>
<dbReference type="EMBL" id="CAJA01000115">
    <property type="protein sequence ID" value="CCH72853.1"/>
    <property type="molecule type" value="Genomic_DNA"/>
</dbReference>
<evidence type="ECO:0000313" key="6">
    <source>
        <dbReference type="Proteomes" id="UP000035763"/>
    </source>
</evidence>
<dbReference type="AlphaFoldDB" id="W6JU07"/>
<dbReference type="InterPro" id="IPR016181">
    <property type="entry name" value="Acyl_CoA_acyltransferase"/>
</dbReference>
<comment type="catalytic activity">
    <reaction evidence="4">
        <text>L-phenylalanyl-tRNA(Phe) + an N-terminal L-alpha-aminoacyl-[protein] = an N-terminal L-phenylalanyl-L-alpha-aminoacyl-[protein] + tRNA(Phe)</text>
        <dbReference type="Rhea" id="RHEA:43632"/>
        <dbReference type="Rhea" id="RHEA-COMP:9668"/>
        <dbReference type="Rhea" id="RHEA-COMP:9699"/>
        <dbReference type="Rhea" id="RHEA-COMP:10636"/>
        <dbReference type="Rhea" id="RHEA-COMP:10637"/>
        <dbReference type="ChEBI" id="CHEBI:78442"/>
        <dbReference type="ChEBI" id="CHEBI:78531"/>
        <dbReference type="ChEBI" id="CHEBI:78597"/>
        <dbReference type="ChEBI" id="CHEBI:83561"/>
        <dbReference type="EC" id="2.3.2.6"/>
    </reaction>
</comment>
<comment type="similarity">
    <text evidence="4">Belongs to the L/F-transferase family.</text>
</comment>
<dbReference type="InterPro" id="IPR042203">
    <property type="entry name" value="Leu/Phe-tRNA_Trfase_C"/>
</dbReference>
<comment type="catalytic activity">
    <reaction evidence="4">
        <text>N-terminal L-lysyl-[protein] + L-leucyl-tRNA(Leu) = N-terminal L-leucyl-L-lysyl-[protein] + tRNA(Leu) + H(+)</text>
        <dbReference type="Rhea" id="RHEA:12340"/>
        <dbReference type="Rhea" id="RHEA-COMP:9613"/>
        <dbReference type="Rhea" id="RHEA-COMP:9622"/>
        <dbReference type="Rhea" id="RHEA-COMP:12670"/>
        <dbReference type="Rhea" id="RHEA-COMP:12671"/>
        <dbReference type="ChEBI" id="CHEBI:15378"/>
        <dbReference type="ChEBI" id="CHEBI:65249"/>
        <dbReference type="ChEBI" id="CHEBI:78442"/>
        <dbReference type="ChEBI" id="CHEBI:78494"/>
        <dbReference type="ChEBI" id="CHEBI:133043"/>
        <dbReference type="EC" id="2.3.2.6"/>
    </reaction>
</comment>
<dbReference type="InterPro" id="IPR004616">
    <property type="entry name" value="Leu/Phe-tRNA_Trfase"/>
</dbReference>
<dbReference type="STRING" id="1193182.BN11_2010003"/>
<protein>
    <recommendedName>
        <fullName evidence="4">Leucyl/phenylalanyl-tRNA--protein transferase</fullName>
        <ecNumber evidence="4">2.3.2.6</ecNumber>
    </recommendedName>
    <alternativeName>
        <fullName evidence="4">L/F-transferase</fullName>
    </alternativeName>
    <alternativeName>
        <fullName evidence="4">Leucyltransferase</fullName>
    </alternativeName>
    <alternativeName>
        <fullName evidence="4">Phenyalanyltransferase</fullName>
    </alternativeName>
</protein>
<keyword evidence="1 4" id="KW-0963">Cytoplasm</keyword>
<organism evidence="5 6">
    <name type="scientific">Nostocoides australiense Ben110</name>
    <dbReference type="NCBI Taxonomy" id="1193182"/>
    <lineage>
        <taxon>Bacteria</taxon>
        <taxon>Bacillati</taxon>
        <taxon>Actinomycetota</taxon>
        <taxon>Actinomycetes</taxon>
        <taxon>Micrococcales</taxon>
        <taxon>Intrasporangiaceae</taxon>
        <taxon>Nostocoides</taxon>
    </lineage>
</organism>
<dbReference type="GO" id="GO:0005737">
    <property type="term" value="C:cytoplasm"/>
    <property type="evidence" value="ECO:0007669"/>
    <property type="project" value="UniProtKB-SubCell"/>
</dbReference>
<dbReference type="PANTHER" id="PTHR30098:SF2">
    <property type="entry name" value="LEUCYL_PHENYLALANYL-TRNA--PROTEIN TRANSFERASE"/>
    <property type="match status" value="1"/>
</dbReference>
<dbReference type="Pfam" id="PF03588">
    <property type="entry name" value="Leu_Phe_trans"/>
    <property type="match status" value="1"/>
</dbReference>
<comment type="subcellular location">
    <subcellularLocation>
        <location evidence="4">Cytoplasm</location>
    </subcellularLocation>
</comment>
<evidence type="ECO:0000313" key="5">
    <source>
        <dbReference type="EMBL" id="CCH72853.1"/>
    </source>
</evidence>
<evidence type="ECO:0000256" key="2">
    <source>
        <dbReference type="ARBA" id="ARBA00022679"/>
    </source>
</evidence>
<evidence type="ECO:0000256" key="4">
    <source>
        <dbReference type="HAMAP-Rule" id="MF_00688"/>
    </source>
</evidence>
<comment type="catalytic activity">
    <reaction evidence="4">
        <text>N-terminal L-arginyl-[protein] + L-leucyl-tRNA(Leu) = N-terminal L-leucyl-L-arginyl-[protein] + tRNA(Leu) + H(+)</text>
        <dbReference type="Rhea" id="RHEA:50416"/>
        <dbReference type="Rhea" id="RHEA-COMP:9613"/>
        <dbReference type="Rhea" id="RHEA-COMP:9622"/>
        <dbReference type="Rhea" id="RHEA-COMP:12672"/>
        <dbReference type="Rhea" id="RHEA-COMP:12673"/>
        <dbReference type="ChEBI" id="CHEBI:15378"/>
        <dbReference type="ChEBI" id="CHEBI:64719"/>
        <dbReference type="ChEBI" id="CHEBI:78442"/>
        <dbReference type="ChEBI" id="CHEBI:78494"/>
        <dbReference type="ChEBI" id="CHEBI:133044"/>
        <dbReference type="EC" id="2.3.2.6"/>
    </reaction>
</comment>